<keyword evidence="1" id="KW-0732">Signal</keyword>
<evidence type="ECO:0000313" key="3">
    <source>
        <dbReference type="Proteomes" id="UP000199111"/>
    </source>
</evidence>
<keyword evidence="3" id="KW-1185">Reference proteome</keyword>
<evidence type="ECO:0000256" key="1">
    <source>
        <dbReference type="SAM" id="SignalP"/>
    </source>
</evidence>
<sequence>MSTKLARLAATSFATVVLATAGAALATPAGAATTGAGASSAPVTVASSWIKYGDYSTLKKCKAKGAELRNKGTYLSYYCEYTGFFTLMVLTR</sequence>
<protein>
    <submittedName>
        <fullName evidence="2">Uncharacterized protein</fullName>
    </submittedName>
</protein>
<dbReference type="RefSeq" id="WP_093891586.1">
    <property type="nucleotide sequence ID" value="NZ_FOQY01000043.1"/>
</dbReference>
<accession>A0A1I4DU51</accession>
<dbReference type="EMBL" id="FOQY01000043">
    <property type="protein sequence ID" value="SFK95777.1"/>
    <property type="molecule type" value="Genomic_DNA"/>
</dbReference>
<dbReference type="Proteomes" id="UP000199111">
    <property type="component" value="Unassembled WGS sequence"/>
</dbReference>
<feature type="signal peptide" evidence="1">
    <location>
        <begin position="1"/>
        <end position="31"/>
    </location>
</feature>
<gene>
    <name evidence="2" type="ORF">SAMN05216275_14324</name>
</gene>
<dbReference type="GeneID" id="96303056"/>
<organism evidence="2 3">
    <name type="scientific">Streptosporangium canum</name>
    <dbReference type="NCBI Taxonomy" id="324952"/>
    <lineage>
        <taxon>Bacteria</taxon>
        <taxon>Bacillati</taxon>
        <taxon>Actinomycetota</taxon>
        <taxon>Actinomycetes</taxon>
        <taxon>Streptosporangiales</taxon>
        <taxon>Streptosporangiaceae</taxon>
        <taxon>Streptosporangium</taxon>
    </lineage>
</organism>
<feature type="chain" id="PRO_5011476078" evidence="1">
    <location>
        <begin position="32"/>
        <end position="92"/>
    </location>
</feature>
<proteinExistence type="predicted"/>
<reference evidence="3" key="1">
    <citation type="submission" date="2016-10" db="EMBL/GenBank/DDBJ databases">
        <authorList>
            <person name="Varghese N."/>
            <person name="Submissions S."/>
        </authorList>
    </citation>
    <scope>NUCLEOTIDE SEQUENCE [LARGE SCALE GENOMIC DNA]</scope>
    <source>
        <strain evidence="3">CGMCC 4.2126</strain>
    </source>
</reference>
<evidence type="ECO:0000313" key="2">
    <source>
        <dbReference type="EMBL" id="SFK95777.1"/>
    </source>
</evidence>
<name>A0A1I4DU51_9ACTN</name>
<dbReference type="AlphaFoldDB" id="A0A1I4DU51"/>